<feature type="compositionally biased region" description="Basic and acidic residues" evidence="1">
    <location>
        <begin position="153"/>
        <end position="163"/>
    </location>
</feature>
<comment type="caution">
    <text evidence="2">The sequence shown here is derived from an EMBL/GenBank/DDBJ whole genome shotgun (WGS) entry which is preliminary data.</text>
</comment>
<dbReference type="EMBL" id="AGNL01018020">
    <property type="protein sequence ID" value="EJK63770.1"/>
    <property type="molecule type" value="Genomic_DNA"/>
</dbReference>
<evidence type="ECO:0000256" key="1">
    <source>
        <dbReference type="SAM" id="MobiDB-lite"/>
    </source>
</evidence>
<keyword evidence="3" id="KW-1185">Reference proteome</keyword>
<evidence type="ECO:0000313" key="3">
    <source>
        <dbReference type="Proteomes" id="UP000266841"/>
    </source>
</evidence>
<sequence length="195" mass="21017">MLDVFLRVSKAKRAREPAEWNNVEDSRRNRTKDKLASSLSWQYAQSQSAPEELLSIVASNSRRLWSSPSSPSQIVGSSAKRSIRGGVKISASTDNDDGGTKIGVSARSLESTGSGRKYTSPLGLLHPRSPAFPNHEVVAADPSPSTVSPVSREASEVYRRRSGEAATPDAGGRPPRGLIGKHSLSRLTGRGWPER</sequence>
<gene>
    <name evidence="2" type="ORF">THAOC_15556</name>
</gene>
<protein>
    <submittedName>
        <fullName evidence="2">Uncharacterized protein</fullName>
    </submittedName>
</protein>
<accession>K0SEL9</accession>
<feature type="compositionally biased region" description="Low complexity" evidence="1">
    <location>
        <begin position="63"/>
        <end position="78"/>
    </location>
</feature>
<reference evidence="2 3" key="1">
    <citation type="journal article" date="2012" name="Genome Biol.">
        <title>Genome and low-iron response of an oceanic diatom adapted to chronic iron limitation.</title>
        <authorList>
            <person name="Lommer M."/>
            <person name="Specht M."/>
            <person name="Roy A.S."/>
            <person name="Kraemer L."/>
            <person name="Andreson R."/>
            <person name="Gutowska M.A."/>
            <person name="Wolf J."/>
            <person name="Bergner S.V."/>
            <person name="Schilhabel M.B."/>
            <person name="Klostermeier U.C."/>
            <person name="Beiko R.G."/>
            <person name="Rosenstiel P."/>
            <person name="Hippler M."/>
            <person name="Laroche J."/>
        </authorList>
    </citation>
    <scope>NUCLEOTIDE SEQUENCE [LARGE SCALE GENOMIC DNA]</scope>
    <source>
        <strain evidence="2 3">CCMP1005</strain>
    </source>
</reference>
<feature type="region of interest" description="Disordered" evidence="1">
    <location>
        <begin position="63"/>
        <end position="195"/>
    </location>
</feature>
<dbReference type="Proteomes" id="UP000266841">
    <property type="component" value="Unassembled WGS sequence"/>
</dbReference>
<proteinExistence type="predicted"/>
<dbReference type="AlphaFoldDB" id="K0SEL9"/>
<organism evidence="2 3">
    <name type="scientific">Thalassiosira oceanica</name>
    <name type="common">Marine diatom</name>
    <dbReference type="NCBI Taxonomy" id="159749"/>
    <lineage>
        <taxon>Eukaryota</taxon>
        <taxon>Sar</taxon>
        <taxon>Stramenopiles</taxon>
        <taxon>Ochrophyta</taxon>
        <taxon>Bacillariophyta</taxon>
        <taxon>Coscinodiscophyceae</taxon>
        <taxon>Thalassiosirophycidae</taxon>
        <taxon>Thalassiosirales</taxon>
        <taxon>Thalassiosiraceae</taxon>
        <taxon>Thalassiosira</taxon>
    </lineage>
</organism>
<evidence type="ECO:0000313" key="2">
    <source>
        <dbReference type="EMBL" id="EJK63770.1"/>
    </source>
</evidence>
<name>K0SEL9_THAOC</name>